<dbReference type="InterPro" id="IPR013783">
    <property type="entry name" value="Ig-like_fold"/>
</dbReference>
<dbReference type="Pfam" id="PF04739">
    <property type="entry name" value="AMPKBI"/>
    <property type="match status" value="1"/>
</dbReference>
<dbReference type="PANTHER" id="PTHR10343:SF84">
    <property type="entry name" value="5'-AMP-ACTIVATED PROTEIN KINASE SUBUNIT BETA-1"/>
    <property type="match status" value="1"/>
</dbReference>
<dbReference type="Proteomes" id="UP000710432">
    <property type="component" value="Unassembled WGS sequence"/>
</dbReference>
<feature type="domain" description="Association with the SNF1 complex (ASC)" evidence="11">
    <location>
        <begin position="232"/>
        <end position="322"/>
    </location>
</feature>
<keyword evidence="2" id="KW-0444">Lipid biosynthesis</keyword>
<feature type="compositionally biased region" description="Basic and acidic residues" evidence="10">
    <location>
        <begin position="9"/>
        <end position="36"/>
    </location>
</feature>
<evidence type="ECO:0000256" key="4">
    <source>
        <dbReference type="ARBA" id="ARBA00022832"/>
    </source>
</evidence>
<comment type="similarity">
    <text evidence="1">Belongs to the 5'-AMP-activated protein kinase beta subunit family.</text>
</comment>
<dbReference type="InterPro" id="IPR014756">
    <property type="entry name" value="Ig_E-set"/>
</dbReference>
<dbReference type="AlphaFoldDB" id="A0A8J6GMM9"/>
<dbReference type="InterPro" id="IPR050827">
    <property type="entry name" value="CRP1_MDG1_kinase"/>
</dbReference>
<dbReference type="InterPro" id="IPR032640">
    <property type="entry name" value="AMPK1_CBM"/>
</dbReference>
<evidence type="ECO:0000256" key="8">
    <source>
        <dbReference type="ARBA" id="ARBA00025878"/>
    </source>
</evidence>
<dbReference type="GO" id="GO:0006633">
    <property type="term" value="P:fatty acid biosynthetic process"/>
    <property type="evidence" value="ECO:0007669"/>
    <property type="project" value="UniProtKB-KW"/>
</dbReference>
<accession>A0A8J6GMM9</accession>
<dbReference type="CDD" id="cd02859">
    <property type="entry name" value="E_set_AMPKbeta_like_N"/>
    <property type="match status" value="1"/>
</dbReference>
<evidence type="ECO:0000313" key="12">
    <source>
        <dbReference type="EMBL" id="KAH0513154.1"/>
    </source>
</evidence>
<feature type="compositionally biased region" description="Basic and acidic residues" evidence="10">
    <location>
        <begin position="61"/>
        <end position="88"/>
    </location>
</feature>
<evidence type="ECO:0000256" key="5">
    <source>
        <dbReference type="ARBA" id="ARBA00023098"/>
    </source>
</evidence>
<dbReference type="PANTHER" id="PTHR10343">
    <property type="entry name" value="5'-AMP-ACTIVATED PROTEIN KINASE , BETA SUBUNIT"/>
    <property type="match status" value="1"/>
</dbReference>
<dbReference type="SMART" id="SM01010">
    <property type="entry name" value="AMPKBI"/>
    <property type="match status" value="1"/>
</dbReference>
<dbReference type="GO" id="GO:0005737">
    <property type="term" value="C:cytoplasm"/>
    <property type="evidence" value="ECO:0007669"/>
    <property type="project" value="TreeGrafter"/>
</dbReference>
<dbReference type="SUPFAM" id="SSF160219">
    <property type="entry name" value="AMPKBI-like"/>
    <property type="match status" value="1"/>
</dbReference>
<evidence type="ECO:0000256" key="7">
    <source>
        <dbReference type="ARBA" id="ARBA00025180"/>
    </source>
</evidence>
<keyword evidence="5" id="KW-0443">Lipid metabolism</keyword>
<evidence type="ECO:0000256" key="1">
    <source>
        <dbReference type="ARBA" id="ARBA00010926"/>
    </source>
</evidence>
<dbReference type="GO" id="GO:0005634">
    <property type="term" value="C:nucleus"/>
    <property type="evidence" value="ECO:0007669"/>
    <property type="project" value="TreeGrafter"/>
</dbReference>
<comment type="subunit">
    <text evidence="8">AMPK is a heterotrimer of an alpha catalytic subunit (PRKAA1 or PRKAA2), a beta (PRKAB1 or PRKAB2) and a gamma non-catalytic subunits (PRKAG1, PRKAG2 or PRKAG3). Interacts with FNIP1 and FNIP2.</text>
</comment>
<proteinExistence type="inferred from homology"/>
<dbReference type="Gene3D" id="6.20.250.60">
    <property type="match status" value="1"/>
</dbReference>
<dbReference type="InterPro" id="IPR037256">
    <property type="entry name" value="ASC_dom_sf"/>
</dbReference>
<protein>
    <recommendedName>
        <fullName evidence="9">5'-AMP-activated protein kinase subunit beta-1</fullName>
    </recommendedName>
</protein>
<keyword evidence="4" id="KW-0276">Fatty acid metabolism</keyword>
<dbReference type="Pfam" id="PF16561">
    <property type="entry name" value="AMPK1_CBM"/>
    <property type="match status" value="1"/>
</dbReference>
<evidence type="ECO:0000256" key="9">
    <source>
        <dbReference type="ARBA" id="ARBA00040010"/>
    </source>
</evidence>
<keyword evidence="12" id="KW-0418">Kinase</keyword>
<gene>
    <name evidence="12" type="ORF">LTLLF_141630</name>
</gene>
<evidence type="ECO:0000256" key="6">
    <source>
        <dbReference type="ARBA" id="ARBA00023160"/>
    </source>
</evidence>
<keyword evidence="6" id="KW-0275">Fatty acid biosynthesis</keyword>
<dbReference type="InterPro" id="IPR006828">
    <property type="entry name" value="ASC_dom"/>
</dbReference>
<evidence type="ECO:0000256" key="3">
    <source>
        <dbReference type="ARBA" id="ARBA00022553"/>
    </source>
</evidence>
<evidence type="ECO:0000259" key="11">
    <source>
        <dbReference type="SMART" id="SM01010"/>
    </source>
</evidence>
<evidence type="ECO:0000256" key="10">
    <source>
        <dbReference type="SAM" id="MobiDB-lite"/>
    </source>
</evidence>
<dbReference type="EMBL" id="JAATJU010021628">
    <property type="protein sequence ID" value="KAH0513154.1"/>
    <property type="molecule type" value="Genomic_DNA"/>
</dbReference>
<comment type="caution">
    <text evidence="12">The sequence shown here is derived from an EMBL/GenBank/DDBJ whole genome shotgun (WGS) entry which is preliminary data.</text>
</comment>
<reference evidence="12" key="1">
    <citation type="submission" date="2020-03" db="EMBL/GenBank/DDBJ databases">
        <title>Studies in the Genomics of Life Span.</title>
        <authorList>
            <person name="Glass D."/>
        </authorList>
    </citation>
    <scope>NUCLEOTIDE SEQUENCE</scope>
    <source>
        <strain evidence="12">LTLLF</strain>
        <tissue evidence="12">Muscle</tissue>
    </source>
</reference>
<dbReference type="GO" id="GO:0019901">
    <property type="term" value="F:protein kinase binding"/>
    <property type="evidence" value="ECO:0007669"/>
    <property type="project" value="TreeGrafter"/>
</dbReference>
<comment type="function">
    <text evidence="7">Non-catalytic subunit of AMP-activated protein kinase (AMPK), an energy sensor protein kinase that plays a key role in regulating cellular energy metabolism. In response to reduction of intracellular ATP levels, AMPK activates energy-producing pathways and inhibits energy-consuming processes: inhibits protein, carbohydrate and lipid biosynthesis, as well as cell growth and proliferation. AMPK acts via direct phosphorylation of metabolic enzymes, and by longer-term effects via phosphorylation of transcription regulators. Also acts as a regulator of cellular polarity by remodeling the actin cytoskeleton; probably by indirectly activating myosin. Beta non-catalytic subunit acts as a scaffold on which the AMPK complex assembles, via its C-terminus that bridges alpha (PRKAA1 or PRKAA2) and gamma subunits (PRKAG1, PRKAG2 or PRKAG3).</text>
</comment>
<dbReference type="GO" id="GO:0016301">
    <property type="term" value="F:kinase activity"/>
    <property type="evidence" value="ECO:0007669"/>
    <property type="project" value="UniProtKB-KW"/>
</dbReference>
<feature type="region of interest" description="Disordered" evidence="10">
    <location>
        <begin position="1"/>
        <end position="93"/>
    </location>
</feature>
<organism evidence="12 13">
    <name type="scientific">Microtus ochrogaster</name>
    <name type="common">Prairie vole</name>
    <dbReference type="NCBI Taxonomy" id="79684"/>
    <lineage>
        <taxon>Eukaryota</taxon>
        <taxon>Metazoa</taxon>
        <taxon>Chordata</taxon>
        <taxon>Craniata</taxon>
        <taxon>Vertebrata</taxon>
        <taxon>Euteleostomi</taxon>
        <taxon>Mammalia</taxon>
        <taxon>Eutheria</taxon>
        <taxon>Euarchontoglires</taxon>
        <taxon>Glires</taxon>
        <taxon>Rodentia</taxon>
        <taxon>Myomorpha</taxon>
        <taxon>Muroidea</taxon>
        <taxon>Cricetidae</taxon>
        <taxon>Arvicolinae</taxon>
        <taxon>Microtus</taxon>
    </lineage>
</organism>
<dbReference type="GO" id="GO:0007165">
    <property type="term" value="P:signal transduction"/>
    <property type="evidence" value="ECO:0007669"/>
    <property type="project" value="TreeGrafter"/>
</dbReference>
<keyword evidence="12" id="KW-0808">Transferase</keyword>
<dbReference type="Gene3D" id="2.60.40.10">
    <property type="entry name" value="Immunoglobulins"/>
    <property type="match status" value="1"/>
</dbReference>
<evidence type="ECO:0000256" key="2">
    <source>
        <dbReference type="ARBA" id="ARBA00022516"/>
    </source>
</evidence>
<dbReference type="SUPFAM" id="SSF81296">
    <property type="entry name" value="E set domains"/>
    <property type="match status" value="1"/>
</dbReference>
<feature type="compositionally biased region" description="Polar residues" evidence="10">
    <location>
        <begin position="45"/>
        <end position="59"/>
    </location>
</feature>
<dbReference type="GO" id="GO:0031588">
    <property type="term" value="C:nucleotide-activated protein kinase complex"/>
    <property type="evidence" value="ECO:0007669"/>
    <property type="project" value="TreeGrafter"/>
</dbReference>
<sequence>MGNTSSERAALERQGGHKTARRDSSGGAKDGDRPKILMDSPEDAASSTQTPAMGNTSSERAALERQGGHKTARRDSSGGAKDGDRPKILMDSPEDADIFHSEEIKAPEKEEFLAWQHDLEVNDKAPAQARPTVFRWTGGGKEVYLSGSFNNWSKLPLTRSQNNFVAILDLPEGEHQYKFFVDGQWTHDPSEPIVTSQLGTVNNIIQVKKTDFEVFDALMVDSQKCSDVSELSSSPPGPYHQEPYISKPEERFKAPPILPPHLLQVILNKDTGISCDPALLPEPNHVMLNHLYALSIKDGVMVLSATHRYKKKYVTTLLYKPI</sequence>
<name>A0A8J6GMM9_MICOH</name>
<evidence type="ECO:0000313" key="13">
    <source>
        <dbReference type="Proteomes" id="UP000710432"/>
    </source>
</evidence>
<keyword evidence="3" id="KW-0597">Phosphoprotein</keyword>
<dbReference type="FunFam" id="2.60.40.10:FF:000139">
    <property type="entry name" value="Protein kinase AMP-activated non-catalytic subunit beta 1"/>
    <property type="match status" value="1"/>
</dbReference>